<accession>A0A132B8U3</accession>
<dbReference type="GeneID" id="28832917"/>
<dbReference type="SUPFAM" id="SSF56112">
    <property type="entry name" value="Protein kinase-like (PK-like)"/>
    <property type="match status" value="1"/>
</dbReference>
<evidence type="ECO:0000256" key="3">
    <source>
        <dbReference type="ARBA" id="ARBA00022741"/>
    </source>
</evidence>
<dbReference type="InParanoid" id="A0A132B8U3"/>
<dbReference type="OrthoDB" id="4062651at2759"/>
<evidence type="ECO:0000256" key="4">
    <source>
        <dbReference type="ARBA" id="ARBA00022777"/>
    </source>
</evidence>
<feature type="domain" description="Protein kinase" evidence="6">
    <location>
        <begin position="102"/>
        <end position="443"/>
    </location>
</feature>
<dbReference type="InterPro" id="IPR050660">
    <property type="entry name" value="NEK_Ser/Thr_kinase"/>
</dbReference>
<dbReference type="EC" id="2.7.11.1" evidence="1"/>
<dbReference type="InterPro" id="IPR011009">
    <property type="entry name" value="Kinase-like_dom_sf"/>
</dbReference>
<dbReference type="PROSITE" id="PS50011">
    <property type="entry name" value="PROTEIN_KINASE_DOM"/>
    <property type="match status" value="1"/>
</dbReference>
<keyword evidence="8" id="KW-1185">Reference proteome</keyword>
<dbReference type="PANTHER" id="PTHR43671">
    <property type="entry name" value="SERINE/THREONINE-PROTEIN KINASE NEK"/>
    <property type="match status" value="1"/>
</dbReference>
<reference evidence="7 8" key="1">
    <citation type="submission" date="2015-10" db="EMBL/GenBank/DDBJ databases">
        <title>Full genome of DAOMC 229536 Phialocephala scopiformis, a fungal endophyte of spruce producing the potent anti-insectan compound rugulosin.</title>
        <authorList>
            <consortium name="DOE Joint Genome Institute"/>
            <person name="Walker A.K."/>
            <person name="Frasz S.L."/>
            <person name="Seifert K.A."/>
            <person name="Miller J.D."/>
            <person name="Mondo S.J."/>
            <person name="Labutti K."/>
            <person name="Lipzen A."/>
            <person name="Dockter R."/>
            <person name="Kennedy M."/>
            <person name="Grigoriev I.V."/>
            <person name="Spatafora J.W."/>
        </authorList>
    </citation>
    <scope>NUCLEOTIDE SEQUENCE [LARGE SCALE GENOMIC DNA]</scope>
    <source>
        <strain evidence="7 8">CBS 120377</strain>
    </source>
</reference>
<dbReference type="GO" id="GO:0004674">
    <property type="term" value="F:protein serine/threonine kinase activity"/>
    <property type="evidence" value="ECO:0007669"/>
    <property type="project" value="UniProtKB-EC"/>
</dbReference>
<dbReference type="PANTHER" id="PTHR43671:SF13">
    <property type="entry name" value="SERINE_THREONINE-PROTEIN KINASE NEK2"/>
    <property type="match status" value="1"/>
</dbReference>
<evidence type="ECO:0000256" key="2">
    <source>
        <dbReference type="ARBA" id="ARBA00022679"/>
    </source>
</evidence>
<dbReference type="PROSITE" id="PS00108">
    <property type="entry name" value="PROTEIN_KINASE_ST"/>
    <property type="match status" value="1"/>
</dbReference>
<evidence type="ECO:0000259" key="6">
    <source>
        <dbReference type="PROSITE" id="PS50011"/>
    </source>
</evidence>
<dbReference type="Proteomes" id="UP000070700">
    <property type="component" value="Unassembled WGS sequence"/>
</dbReference>
<evidence type="ECO:0000313" key="7">
    <source>
        <dbReference type="EMBL" id="KUJ08830.1"/>
    </source>
</evidence>
<evidence type="ECO:0000256" key="1">
    <source>
        <dbReference type="ARBA" id="ARBA00012513"/>
    </source>
</evidence>
<keyword evidence="5" id="KW-0067">ATP-binding</keyword>
<dbReference type="KEGG" id="psco:LY89DRAFT_788728"/>
<keyword evidence="3" id="KW-0547">Nucleotide-binding</keyword>
<dbReference type="Gene3D" id="1.10.510.10">
    <property type="entry name" value="Transferase(Phosphotransferase) domain 1"/>
    <property type="match status" value="1"/>
</dbReference>
<dbReference type="EMBL" id="KQ947434">
    <property type="protein sequence ID" value="KUJ08830.1"/>
    <property type="molecule type" value="Genomic_DNA"/>
</dbReference>
<dbReference type="GO" id="GO:0005524">
    <property type="term" value="F:ATP binding"/>
    <property type="evidence" value="ECO:0007669"/>
    <property type="project" value="UniProtKB-KW"/>
</dbReference>
<organism evidence="7 8">
    <name type="scientific">Mollisia scopiformis</name>
    <name type="common">Conifer needle endophyte fungus</name>
    <name type="synonym">Phialocephala scopiformis</name>
    <dbReference type="NCBI Taxonomy" id="149040"/>
    <lineage>
        <taxon>Eukaryota</taxon>
        <taxon>Fungi</taxon>
        <taxon>Dikarya</taxon>
        <taxon>Ascomycota</taxon>
        <taxon>Pezizomycotina</taxon>
        <taxon>Leotiomycetes</taxon>
        <taxon>Helotiales</taxon>
        <taxon>Mollisiaceae</taxon>
        <taxon>Mollisia</taxon>
    </lineage>
</organism>
<dbReference type="InterPro" id="IPR008271">
    <property type="entry name" value="Ser/Thr_kinase_AS"/>
</dbReference>
<dbReference type="CDD" id="cd00180">
    <property type="entry name" value="PKc"/>
    <property type="match status" value="1"/>
</dbReference>
<dbReference type="RefSeq" id="XP_018063185.1">
    <property type="nucleotide sequence ID" value="XM_018223191.1"/>
</dbReference>
<dbReference type="AlphaFoldDB" id="A0A132B8U3"/>
<dbReference type="InterPro" id="IPR000719">
    <property type="entry name" value="Prot_kinase_dom"/>
</dbReference>
<sequence length="536" mass="59750">MAGLYLYGIPLDSAEFERFRDDYNYWLRYNGRVDLDDEGIRDAYRRDNFVTANAPGGRVATAAKPVRPIDVPMLGGRDFAEGVWLAQRVPEIMNYSFPAVNWKGVRVLGRGGMGTVGHWSYDKTQANLPLTCDVAVKEIMDPRYDLTDEANLMLKIPENSEHALRLVKDPRFADLGLEGLPNAWMGVTKRLIMEYYTQGTLLDLLKRRIATQTKFSEYTLWLIFECLIDGISLLEYGEELGFNAVSKQAVIPPLALDWKQGIVHFDLKPSNILLEKTRSHAYTPICKIGDLGLAQVIDVNITLSEEKKKMYRSDGTPGYYTPEQFSLRWNALDWDTSGVAGLYGYATNVWQVGAIMWELAMFRRLNQVSNFLPAGTINGVAPLGETYGRDIETSTYSNGLQELILACLYEKPGFRPTLPFLKTKIIGALEPLDSQGVEPEPWASFRAPDPVERNPPVVPPVDPAPIIPPAPPPVVAPIVPPLVAPAPAPAPAPVRNVIYRCTFILADGSQCKNQRKLPFGAPNPRCTTHANLVRYP</sequence>
<protein>
    <recommendedName>
        <fullName evidence="1">non-specific serine/threonine protein kinase</fullName>
        <ecNumber evidence="1">2.7.11.1</ecNumber>
    </recommendedName>
</protein>
<evidence type="ECO:0000313" key="8">
    <source>
        <dbReference type="Proteomes" id="UP000070700"/>
    </source>
</evidence>
<gene>
    <name evidence="7" type="ORF">LY89DRAFT_788728</name>
</gene>
<dbReference type="Pfam" id="PF00069">
    <property type="entry name" value="Pkinase"/>
    <property type="match status" value="1"/>
</dbReference>
<keyword evidence="2" id="KW-0808">Transferase</keyword>
<keyword evidence="4 7" id="KW-0418">Kinase</keyword>
<proteinExistence type="predicted"/>
<dbReference type="SMART" id="SM00220">
    <property type="entry name" value="S_TKc"/>
    <property type="match status" value="1"/>
</dbReference>
<evidence type="ECO:0000256" key="5">
    <source>
        <dbReference type="ARBA" id="ARBA00022840"/>
    </source>
</evidence>
<name>A0A132B8U3_MOLSC</name>